<protein>
    <submittedName>
        <fullName evidence="2">Uncharacterized protein</fullName>
    </submittedName>
</protein>
<comment type="caution">
    <text evidence="2">The sequence shown here is derived from an EMBL/GenBank/DDBJ whole genome shotgun (WGS) entry which is preliminary data.</text>
</comment>
<reference evidence="1 4" key="2">
    <citation type="journal article" date="2019" name="Nat. Med.">
        <title>A library of human gut bacterial isolates paired with longitudinal multiomics data enables mechanistic microbiome research.</title>
        <authorList>
            <person name="Poyet M."/>
            <person name="Groussin M."/>
            <person name="Gibbons S.M."/>
            <person name="Avila-Pacheco J."/>
            <person name="Jiang X."/>
            <person name="Kearney S.M."/>
            <person name="Perrotta A.R."/>
            <person name="Berdy B."/>
            <person name="Zhao S."/>
            <person name="Lieberman T.D."/>
            <person name="Swanson P.K."/>
            <person name="Smith M."/>
            <person name="Roesemann S."/>
            <person name="Alexander J.E."/>
            <person name="Rich S.A."/>
            <person name="Livny J."/>
            <person name="Vlamakis H."/>
            <person name="Clish C."/>
            <person name="Bullock K."/>
            <person name="Deik A."/>
            <person name="Scott J."/>
            <person name="Pierce K.A."/>
            <person name="Xavier R.J."/>
            <person name="Alm E.J."/>
        </authorList>
    </citation>
    <scope>NUCLEOTIDE SEQUENCE [LARGE SCALE GENOMIC DNA]</scope>
    <source>
        <strain evidence="1 4">BIOML-A183</strain>
    </source>
</reference>
<dbReference type="Proteomes" id="UP000460135">
    <property type="component" value="Unassembled WGS sequence"/>
</dbReference>
<evidence type="ECO:0000313" key="3">
    <source>
        <dbReference type="Proteomes" id="UP000266492"/>
    </source>
</evidence>
<dbReference type="AlphaFoldDB" id="A0A395VT15"/>
<accession>A0A395VT15</accession>
<evidence type="ECO:0000313" key="2">
    <source>
        <dbReference type="EMBL" id="RGS81612.1"/>
    </source>
</evidence>
<dbReference type="EMBL" id="QRVZ01000016">
    <property type="protein sequence ID" value="RGS81612.1"/>
    <property type="molecule type" value="Genomic_DNA"/>
</dbReference>
<sequence length="87" mass="10109">MATILAIILSNDKIEEFIQYFGIDASEYVICHAITTVYLSDEERKIGFLFLLEKLFVVNIYAACRIYMRYMLAIYVQHAGDIYPICL</sequence>
<gene>
    <name evidence="2" type="ORF">DWX70_18265</name>
    <name evidence="1" type="ORF">F3F51_13735</name>
</gene>
<evidence type="ECO:0000313" key="4">
    <source>
        <dbReference type="Proteomes" id="UP000460135"/>
    </source>
</evidence>
<organism evidence="2 3">
    <name type="scientific">Bacteroides ovatus</name>
    <dbReference type="NCBI Taxonomy" id="28116"/>
    <lineage>
        <taxon>Bacteria</taxon>
        <taxon>Pseudomonadati</taxon>
        <taxon>Bacteroidota</taxon>
        <taxon>Bacteroidia</taxon>
        <taxon>Bacteroidales</taxon>
        <taxon>Bacteroidaceae</taxon>
        <taxon>Bacteroides</taxon>
    </lineage>
</organism>
<dbReference type="EMBL" id="VWLX01000009">
    <property type="protein sequence ID" value="KAA3804303.1"/>
    <property type="molecule type" value="Genomic_DNA"/>
</dbReference>
<proteinExistence type="predicted"/>
<name>A0A395VT15_BACOV</name>
<evidence type="ECO:0000313" key="1">
    <source>
        <dbReference type="EMBL" id="KAA3804303.1"/>
    </source>
</evidence>
<dbReference type="Proteomes" id="UP000266492">
    <property type="component" value="Unassembled WGS sequence"/>
</dbReference>
<reference evidence="2 3" key="1">
    <citation type="submission" date="2018-08" db="EMBL/GenBank/DDBJ databases">
        <title>A genome reference for cultivated species of the human gut microbiota.</title>
        <authorList>
            <person name="Zou Y."/>
            <person name="Xue W."/>
            <person name="Luo G."/>
        </authorList>
    </citation>
    <scope>NUCLEOTIDE SEQUENCE [LARGE SCALE GENOMIC DNA]</scope>
    <source>
        <strain evidence="2 3">AF20-9LB</strain>
    </source>
</reference>